<evidence type="ECO:0000256" key="2">
    <source>
        <dbReference type="ARBA" id="ARBA00003109"/>
    </source>
</evidence>
<evidence type="ECO:0000256" key="9">
    <source>
        <dbReference type="ARBA" id="ARBA00022576"/>
    </source>
</evidence>
<organism evidence="20 21">
    <name type="scientific">Candidatus Ruthia endofausta</name>
    <dbReference type="NCBI Taxonomy" id="2738852"/>
    <lineage>
        <taxon>Bacteria</taxon>
        <taxon>Pseudomonadati</taxon>
        <taxon>Pseudomonadota</taxon>
        <taxon>Gammaproteobacteria</taxon>
        <taxon>Candidatus Pseudothioglobaceae</taxon>
        <taxon>Candidatus Ruthturnera</taxon>
    </lineage>
</organism>
<keyword evidence="21" id="KW-1185">Reference proteome</keyword>
<dbReference type="PANTHER" id="PTHR42743">
    <property type="entry name" value="AMINO-ACID AMINOTRANSFERASE"/>
    <property type="match status" value="1"/>
</dbReference>
<proteinExistence type="inferred from homology"/>
<comment type="function">
    <text evidence="2 19">Acts on leucine, isoleucine and valine.</text>
</comment>
<protein>
    <recommendedName>
        <fullName evidence="8 19">Branched-chain-amino-acid aminotransferase</fullName>
        <shortName evidence="19">BCAT</shortName>
        <ecNumber evidence="7 19">2.6.1.42</ecNumber>
    </recommendedName>
</protein>
<dbReference type="AlphaFoldDB" id="A0A6N0HP45"/>
<reference evidence="20 21" key="1">
    <citation type="submission" date="2020-05" db="EMBL/GenBank/DDBJ databases">
        <title>Horizontal transmission and recombination maintain forever young bacterial symbiont genomes.</title>
        <authorList>
            <person name="Russell S.L."/>
            <person name="Pepper-Tunick E."/>
            <person name="Svedberg J."/>
            <person name="Byrne A."/>
            <person name="Ruelas Castillo J."/>
            <person name="Vollmers C."/>
            <person name="Beinart R.A."/>
            <person name="Corbett-Detig R."/>
        </authorList>
    </citation>
    <scope>NUCLEOTIDE SEQUENCE [LARGE SCALE GENOMIC DNA]</scope>
    <source>
        <strain evidence="20">JDF_Ridge</strain>
    </source>
</reference>
<dbReference type="PANTHER" id="PTHR42743:SF11">
    <property type="entry name" value="AMINODEOXYCHORISMATE LYASE"/>
    <property type="match status" value="1"/>
</dbReference>
<dbReference type="InterPro" id="IPR033939">
    <property type="entry name" value="BCAT_family"/>
</dbReference>
<evidence type="ECO:0000256" key="17">
    <source>
        <dbReference type="RuleBase" id="RU004106"/>
    </source>
</evidence>
<name>A0A6N0HP45_9GAMM</name>
<dbReference type="NCBIfam" id="NF005146">
    <property type="entry name" value="PRK06606.1"/>
    <property type="match status" value="1"/>
</dbReference>
<gene>
    <name evidence="19" type="primary">ilvE</name>
    <name evidence="20" type="ORF">HUE58_02765</name>
</gene>
<dbReference type="FunFam" id="3.20.10.10:FF:000001">
    <property type="entry name" value="Branched-chain-amino-acid aminotransferase"/>
    <property type="match status" value="1"/>
</dbReference>
<dbReference type="UniPathway" id="UPA00048">
    <property type="reaction ID" value="UER00073"/>
</dbReference>
<dbReference type="InterPro" id="IPR005785">
    <property type="entry name" value="B_amino_transI"/>
</dbReference>
<evidence type="ECO:0000256" key="14">
    <source>
        <dbReference type="ARBA" id="ARBA00048212"/>
    </source>
</evidence>
<comment type="pathway">
    <text evidence="4 19">Amino-acid biosynthesis; L-valine biosynthesis; L-valine from pyruvate: step 4/4.</text>
</comment>
<keyword evidence="11 19" id="KW-0808">Transferase</keyword>
<dbReference type="CDD" id="cd01557">
    <property type="entry name" value="BCAT_beta_family"/>
    <property type="match status" value="1"/>
</dbReference>
<dbReference type="InterPro" id="IPR043132">
    <property type="entry name" value="BCAT-like_C"/>
</dbReference>
<dbReference type="GO" id="GO:0009099">
    <property type="term" value="P:L-valine biosynthetic process"/>
    <property type="evidence" value="ECO:0007669"/>
    <property type="project" value="UniProtKB-UniPathway"/>
</dbReference>
<evidence type="ECO:0000256" key="15">
    <source>
        <dbReference type="ARBA" id="ARBA00048798"/>
    </source>
</evidence>
<dbReference type="GO" id="GO:0005829">
    <property type="term" value="C:cytosol"/>
    <property type="evidence" value="ECO:0007669"/>
    <property type="project" value="TreeGrafter"/>
</dbReference>
<evidence type="ECO:0000256" key="3">
    <source>
        <dbReference type="ARBA" id="ARBA00004824"/>
    </source>
</evidence>
<dbReference type="GO" id="GO:0004084">
    <property type="term" value="F:branched-chain-amino-acid transaminase activity"/>
    <property type="evidence" value="ECO:0007669"/>
    <property type="project" value="UniProtKB-EC"/>
</dbReference>
<comment type="catalytic activity">
    <reaction evidence="15 19">
        <text>L-isoleucine + 2-oxoglutarate = (S)-3-methyl-2-oxopentanoate + L-glutamate</text>
        <dbReference type="Rhea" id="RHEA:24801"/>
        <dbReference type="ChEBI" id="CHEBI:16810"/>
        <dbReference type="ChEBI" id="CHEBI:29985"/>
        <dbReference type="ChEBI" id="CHEBI:35146"/>
        <dbReference type="ChEBI" id="CHEBI:58045"/>
        <dbReference type="EC" id="2.6.1.42"/>
    </reaction>
</comment>
<keyword evidence="12 18" id="KW-0663">Pyridoxal phosphate</keyword>
<dbReference type="RefSeq" id="WP_174605533.1">
    <property type="nucleotide sequence ID" value="NZ_CP054490.1"/>
</dbReference>
<evidence type="ECO:0000256" key="10">
    <source>
        <dbReference type="ARBA" id="ARBA00022605"/>
    </source>
</evidence>
<comment type="catalytic activity">
    <reaction evidence="16 19">
        <text>L-leucine + 2-oxoglutarate = 4-methyl-2-oxopentanoate + L-glutamate</text>
        <dbReference type="Rhea" id="RHEA:18321"/>
        <dbReference type="ChEBI" id="CHEBI:16810"/>
        <dbReference type="ChEBI" id="CHEBI:17865"/>
        <dbReference type="ChEBI" id="CHEBI:29985"/>
        <dbReference type="ChEBI" id="CHEBI:57427"/>
        <dbReference type="EC" id="2.6.1.42"/>
    </reaction>
</comment>
<dbReference type="Gene3D" id="3.20.10.10">
    <property type="entry name" value="D-amino Acid Aminotransferase, subunit A, domain 2"/>
    <property type="match status" value="1"/>
</dbReference>
<evidence type="ECO:0000256" key="11">
    <source>
        <dbReference type="ARBA" id="ARBA00022679"/>
    </source>
</evidence>
<dbReference type="GO" id="GO:0006532">
    <property type="term" value="P:aspartate biosynthetic process"/>
    <property type="evidence" value="ECO:0007669"/>
    <property type="project" value="TreeGrafter"/>
</dbReference>
<dbReference type="EMBL" id="CP054490">
    <property type="protein sequence ID" value="QKQ24094.1"/>
    <property type="molecule type" value="Genomic_DNA"/>
</dbReference>
<dbReference type="SUPFAM" id="SSF56752">
    <property type="entry name" value="D-aminoacid aminotransferase-like PLP-dependent enzymes"/>
    <property type="match status" value="1"/>
</dbReference>
<dbReference type="UniPathway" id="UPA00047">
    <property type="reaction ID" value="UER00058"/>
</dbReference>
<comment type="pathway">
    <text evidence="5 19">Amino-acid biosynthesis; L-leucine biosynthesis; L-leucine from 3-methyl-2-oxobutanoate: step 4/4.</text>
</comment>
<evidence type="ECO:0000256" key="18">
    <source>
        <dbReference type="RuleBase" id="RU004516"/>
    </source>
</evidence>
<dbReference type="GO" id="GO:0009097">
    <property type="term" value="P:isoleucine biosynthetic process"/>
    <property type="evidence" value="ECO:0007669"/>
    <property type="project" value="UniProtKB-UniPathway"/>
</dbReference>
<dbReference type="PROSITE" id="PS00770">
    <property type="entry name" value="AA_TRANSFER_CLASS_4"/>
    <property type="match status" value="1"/>
</dbReference>
<dbReference type="GO" id="GO:0009098">
    <property type="term" value="P:L-leucine biosynthetic process"/>
    <property type="evidence" value="ECO:0007669"/>
    <property type="project" value="UniProtKB-UniPathway"/>
</dbReference>
<evidence type="ECO:0000256" key="8">
    <source>
        <dbReference type="ARBA" id="ARBA00018179"/>
    </source>
</evidence>
<evidence type="ECO:0000313" key="21">
    <source>
        <dbReference type="Proteomes" id="UP000509429"/>
    </source>
</evidence>
<evidence type="ECO:0000256" key="5">
    <source>
        <dbReference type="ARBA" id="ARBA00005072"/>
    </source>
</evidence>
<comment type="pathway">
    <text evidence="3 19">Amino-acid biosynthesis; L-isoleucine biosynthesis; L-isoleucine from 2-oxobutanoate: step 4/4.</text>
</comment>
<dbReference type="UniPathway" id="UPA00049">
    <property type="reaction ID" value="UER00062"/>
</dbReference>
<accession>A0A6N0HP45</accession>
<sequence length="311" mass="35393">MHTFDDRDGLIWFDGKWVDWREAKVHVLTHTLHYGMGVFEGVRAYETKKGPTIFRLEEHTNRLFNSAKIMNMDIGFSKDELNQAQEDAVAKNNLDSAYIRPMCFYGSEGMGLRADGLKVHTIIAAWEWGSYLGEDNMKNGIRIRTSSYARHHVNIAMTKAKANGNYINSMLALQEALTDDYDEALMLDVDGFVAEGSGENIFIVRDGIIYTPDLTSALAGITRDTVFKLATDLGYKVIEKRITRDEVYIADEAFFTGTAAEITPIRELDNRTIGLGTRGPVTEQLQTLYFDCVYGRNKQYQHWIANEFIRR</sequence>
<dbReference type="InterPro" id="IPR018300">
    <property type="entry name" value="Aminotrans_IV_CS"/>
</dbReference>
<evidence type="ECO:0000256" key="19">
    <source>
        <dbReference type="RuleBase" id="RU364094"/>
    </source>
</evidence>
<comment type="catalytic activity">
    <reaction evidence="14 19">
        <text>L-valine + 2-oxoglutarate = 3-methyl-2-oxobutanoate + L-glutamate</text>
        <dbReference type="Rhea" id="RHEA:24813"/>
        <dbReference type="ChEBI" id="CHEBI:11851"/>
        <dbReference type="ChEBI" id="CHEBI:16810"/>
        <dbReference type="ChEBI" id="CHEBI:29985"/>
        <dbReference type="ChEBI" id="CHEBI:57762"/>
        <dbReference type="EC" id="2.6.1.42"/>
    </reaction>
</comment>
<keyword evidence="10 19" id="KW-0028">Amino-acid biosynthesis</keyword>
<evidence type="ECO:0000256" key="6">
    <source>
        <dbReference type="ARBA" id="ARBA00009320"/>
    </source>
</evidence>
<dbReference type="KEGG" id="reo:HUE58_02765"/>
<evidence type="ECO:0000256" key="12">
    <source>
        <dbReference type="ARBA" id="ARBA00022898"/>
    </source>
</evidence>
<comment type="similarity">
    <text evidence="6 17">Belongs to the class-IV pyridoxal-phosphate-dependent aminotransferase family.</text>
</comment>
<dbReference type="InterPro" id="IPR001544">
    <property type="entry name" value="Aminotrans_IV"/>
</dbReference>
<dbReference type="Proteomes" id="UP000509429">
    <property type="component" value="Chromosome"/>
</dbReference>
<dbReference type="InterPro" id="IPR043131">
    <property type="entry name" value="BCAT-like_N"/>
</dbReference>
<evidence type="ECO:0000256" key="1">
    <source>
        <dbReference type="ARBA" id="ARBA00001933"/>
    </source>
</evidence>
<dbReference type="InterPro" id="IPR036038">
    <property type="entry name" value="Aminotransferase-like"/>
</dbReference>
<evidence type="ECO:0000256" key="7">
    <source>
        <dbReference type="ARBA" id="ARBA00013053"/>
    </source>
</evidence>
<dbReference type="EC" id="2.6.1.42" evidence="7 19"/>
<keyword evidence="13 19" id="KW-0100">Branched-chain amino acid biosynthesis</keyword>
<evidence type="ECO:0000313" key="20">
    <source>
        <dbReference type="EMBL" id="QKQ24094.1"/>
    </source>
</evidence>
<dbReference type="InterPro" id="IPR050571">
    <property type="entry name" value="Class-IV_PLP-Dep_Aminotrnsfr"/>
</dbReference>
<dbReference type="Pfam" id="PF01063">
    <property type="entry name" value="Aminotran_4"/>
    <property type="match status" value="1"/>
</dbReference>
<dbReference type="Gene3D" id="3.30.470.10">
    <property type="match status" value="1"/>
</dbReference>
<dbReference type="NCBIfam" id="TIGR01122">
    <property type="entry name" value="ilvE_I"/>
    <property type="match status" value="1"/>
</dbReference>
<evidence type="ECO:0000256" key="4">
    <source>
        <dbReference type="ARBA" id="ARBA00004931"/>
    </source>
</evidence>
<comment type="cofactor">
    <cofactor evidence="1 18">
        <name>pyridoxal 5'-phosphate</name>
        <dbReference type="ChEBI" id="CHEBI:597326"/>
    </cofactor>
</comment>
<keyword evidence="9 19" id="KW-0032">Aminotransferase</keyword>
<evidence type="ECO:0000256" key="16">
    <source>
        <dbReference type="ARBA" id="ARBA00049229"/>
    </source>
</evidence>
<evidence type="ECO:0000256" key="13">
    <source>
        <dbReference type="ARBA" id="ARBA00023304"/>
    </source>
</evidence>